<keyword evidence="16" id="KW-1185">Reference proteome</keyword>
<keyword evidence="11 12" id="KW-0472">Membrane</keyword>
<keyword evidence="4 12" id="KW-1003">Cell membrane</keyword>
<dbReference type="EMBL" id="APPN01000080">
    <property type="protein sequence ID" value="ENV32280.1"/>
    <property type="molecule type" value="Genomic_DNA"/>
</dbReference>
<evidence type="ECO:0000256" key="3">
    <source>
        <dbReference type="ARBA" id="ARBA00022448"/>
    </source>
</evidence>
<keyword evidence="5 12" id="KW-0633">Potassium transport</keyword>
<keyword evidence="7 12" id="KW-0769">Symport</keyword>
<dbReference type="Proteomes" id="UP000013117">
    <property type="component" value="Unassembled WGS sequence"/>
</dbReference>
<evidence type="ECO:0000259" key="13">
    <source>
        <dbReference type="Pfam" id="PF02705"/>
    </source>
</evidence>
<dbReference type="eggNOG" id="COG3158">
    <property type="taxonomic scope" value="Bacteria"/>
</dbReference>
<evidence type="ECO:0000256" key="1">
    <source>
        <dbReference type="ARBA" id="ARBA00004141"/>
    </source>
</evidence>
<evidence type="ECO:0000256" key="9">
    <source>
        <dbReference type="ARBA" id="ARBA00022989"/>
    </source>
</evidence>
<evidence type="ECO:0000256" key="5">
    <source>
        <dbReference type="ARBA" id="ARBA00022538"/>
    </source>
</evidence>
<reference evidence="15 16" key="1">
    <citation type="submission" date="2013-02" db="EMBL/GenBank/DDBJ databases">
        <title>The Genome Sequence of Acinetobacter gerneri CIP 107464.</title>
        <authorList>
            <consortium name="The Broad Institute Genome Sequencing Platform"/>
            <consortium name="The Broad Institute Genome Sequencing Center for Infectious Disease"/>
            <person name="Cerqueira G."/>
            <person name="Feldgarden M."/>
            <person name="Courvalin P."/>
            <person name="Perichon B."/>
            <person name="Grillot-Courvalin C."/>
            <person name="Clermont D."/>
            <person name="Rocha E."/>
            <person name="Yoon E.-J."/>
            <person name="Nemec A."/>
            <person name="Walker B."/>
            <person name="Young S.K."/>
            <person name="Zeng Q."/>
            <person name="Gargeya S."/>
            <person name="Fitzgerald M."/>
            <person name="Haas B."/>
            <person name="Abouelleil A."/>
            <person name="Alvarado L."/>
            <person name="Arachchi H.M."/>
            <person name="Berlin A.M."/>
            <person name="Chapman S.B."/>
            <person name="Dewar J."/>
            <person name="Goldberg J."/>
            <person name="Griggs A."/>
            <person name="Gujja S."/>
            <person name="Hansen M."/>
            <person name="Howarth C."/>
            <person name="Imamovic A."/>
            <person name="Larimer J."/>
            <person name="McCowan C."/>
            <person name="Murphy C."/>
            <person name="Neiman D."/>
            <person name="Pearson M."/>
            <person name="Priest M."/>
            <person name="Roberts A."/>
            <person name="Saif S."/>
            <person name="Shea T."/>
            <person name="Sisk P."/>
            <person name="Sykes S."/>
            <person name="Wortman J."/>
            <person name="Nusbaum C."/>
            <person name="Birren B."/>
        </authorList>
    </citation>
    <scope>NUCLEOTIDE SEQUENCE [LARGE SCALE GENOMIC DNA]</scope>
    <source>
        <strain evidence="15 16">CIP 107464</strain>
    </source>
</reference>
<proteinExistence type="inferred from homology"/>
<feature type="transmembrane region" description="Helical" evidence="12">
    <location>
        <begin position="425"/>
        <end position="442"/>
    </location>
</feature>
<evidence type="ECO:0000259" key="14">
    <source>
        <dbReference type="Pfam" id="PF22776"/>
    </source>
</evidence>
<dbReference type="GO" id="GO:0015079">
    <property type="term" value="F:potassium ion transmembrane transporter activity"/>
    <property type="evidence" value="ECO:0007669"/>
    <property type="project" value="UniProtKB-UniRule"/>
</dbReference>
<evidence type="ECO:0000256" key="12">
    <source>
        <dbReference type="HAMAP-Rule" id="MF_01522"/>
    </source>
</evidence>
<feature type="transmembrane region" description="Helical" evidence="12">
    <location>
        <begin position="339"/>
        <end position="359"/>
    </location>
</feature>
<dbReference type="InterPro" id="IPR053952">
    <property type="entry name" value="K_trans_C"/>
</dbReference>
<dbReference type="GO" id="GO:0015293">
    <property type="term" value="F:symporter activity"/>
    <property type="evidence" value="ECO:0007669"/>
    <property type="project" value="UniProtKB-UniRule"/>
</dbReference>
<dbReference type="RefSeq" id="WP_004867856.1">
    <property type="nucleotide sequence ID" value="NZ_ASYY01000012.1"/>
</dbReference>
<comment type="function">
    <text evidence="12">Transport of potassium into the cell. Likely operates as a K(+):H(+) symporter.</text>
</comment>
<name>N8ZL83_9GAMM</name>
<evidence type="ECO:0000313" key="16">
    <source>
        <dbReference type="Proteomes" id="UP000013117"/>
    </source>
</evidence>
<feature type="domain" description="K+ potassium transporter integral membrane" evidence="13">
    <location>
        <begin position="14"/>
        <end position="465"/>
    </location>
</feature>
<evidence type="ECO:0000256" key="4">
    <source>
        <dbReference type="ARBA" id="ARBA00022475"/>
    </source>
</evidence>
<dbReference type="InterPro" id="IPR023051">
    <property type="entry name" value="Kup"/>
</dbReference>
<evidence type="ECO:0000256" key="2">
    <source>
        <dbReference type="ARBA" id="ARBA00007019"/>
    </source>
</evidence>
<dbReference type="PANTHER" id="PTHR30540">
    <property type="entry name" value="OSMOTIC STRESS POTASSIUM TRANSPORTER"/>
    <property type="match status" value="1"/>
</dbReference>
<keyword evidence="8 12" id="KW-0630">Potassium</keyword>
<feature type="domain" description="K+ potassium transporter C-terminal" evidence="14">
    <location>
        <begin position="477"/>
        <end position="626"/>
    </location>
</feature>
<feature type="transmembrane region" description="Helical" evidence="12">
    <location>
        <begin position="141"/>
        <end position="159"/>
    </location>
</feature>
<dbReference type="HAMAP" id="MF_01522">
    <property type="entry name" value="Kup"/>
    <property type="match status" value="1"/>
</dbReference>
<dbReference type="STRING" id="202952.GCA_000747725_03768"/>
<dbReference type="Pfam" id="PF02705">
    <property type="entry name" value="K_trans"/>
    <property type="match status" value="1"/>
</dbReference>
<keyword evidence="6 12" id="KW-0812">Transmembrane</keyword>
<protein>
    <recommendedName>
        <fullName evidence="12">Probable potassium transport system protein Kup</fullName>
    </recommendedName>
</protein>
<dbReference type="PANTHER" id="PTHR30540:SF79">
    <property type="entry name" value="LOW AFFINITY POTASSIUM TRANSPORT SYSTEM PROTEIN KUP"/>
    <property type="match status" value="1"/>
</dbReference>
<feature type="transmembrane region" description="Helical" evidence="12">
    <location>
        <begin position="287"/>
        <end position="318"/>
    </location>
</feature>
<dbReference type="GeneID" id="84210929"/>
<gene>
    <name evidence="12" type="primary">kup</name>
    <name evidence="15" type="ORF">F960_03672</name>
</gene>
<keyword evidence="3 12" id="KW-0813">Transport</keyword>
<feature type="transmembrane region" description="Helical" evidence="12">
    <location>
        <begin position="210"/>
        <end position="235"/>
    </location>
</feature>
<feature type="transmembrane region" description="Helical" evidence="12">
    <location>
        <begin position="102"/>
        <end position="121"/>
    </location>
</feature>
<dbReference type="Pfam" id="PF22776">
    <property type="entry name" value="K_trans_C"/>
    <property type="match status" value="1"/>
</dbReference>
<evidence type="ECO:0000313" key="15">
    <source>
        <dbReference type="EMBL" id="ENV32280.1"/>
    </source>
</evidence>
<evidence type="ECO:0000256" key="10">
    <source>
        <dbReference type="ARBA" id="ARBA00023065"/>
    </source>
</evidence>
<comment type="similarity">
    <text evidence="2 12">Belongs to the HAK/KUP transporter (TC 2.A.72) family.</text>
</comment>
<comment type="catalytic activity">
    <reaction evidence="12">
        <text>K(+)(in) + H(+)(in) = K(+)(out) + H(+)(out)</text>
        <dbReference type="Rhea" id="RHEA:28490"/>
        <dbReference type="ChEBI" id="CHEBI:15378"/>
        <dbReference type="ChEBI" id="CHEBI:29103"/>
    </reaction>
</comment>
<organism evidence="15 16">
    <name type="scientific">Acinetobacter gerneri DSM 14967 = CIP 107464 = MTCC 9824</name>
    <dbReference type="NCBI Taxonomy" id="1120926"/>
    <lineage>
        <taxon>Bacteria</taxon>
        <taxon>Pseudomonadati</taxon>
        <taxon>Pseudomonadota</taxon>
        <taxon>Gammaproteobacteria</taxon>
        <taxon>Moraxellales</taxon>
        <taxon>Moraxellaceae</taxon>
        <taxon>Acinetobacter</taxon>
    </lineage>
</organism>
<evidence type="ECO:0000256" key="6">
    <source>
        <dbReference type="ARBA" id="ARBA00022692"/>
    </source>
</evidence>
<feature type="transmembrane region" description="Helical" evidence="12">
    <location>
        <begin position="47"/>
        <end position="66"/>
    </location>
</feature>
<dbReference type="InterPro" id="IPR003855">
    <property type="entry name" value="K+_transporter"/>
</dbReference>
<evidence type="ECO:0000256" key="11">
    <source>
        <dbReference type="ARBA" id="ARBA00023136"/>
    </source>
</evidence>
<feature type="transmembrane region" description="Helical" evidence="12">
    <location>
        <begin position="371"/>
        <end position="392"/>
    </location>
</feature>
<feature type="transmembrane region" description="Helical" evidence="12">
    <location>
        <begin position="171"/>
        <end position="190"/>
    </location>
</feature>
<dbReference type="PATRIC" id="fig|1120926.3.peg.3560"/>
<dbReference type="AlphaFoldDB" id="N8ZL83"/>
<dbReference type="GO" id="GO:0005886">
    <property type="term" value="C:plasma membrane"/>
    <property type="evidence" value="ECO:0007669"/>
    <property type="project" value="UniProtKB-SubCell"/>
</dbReference>
<feature type="transmembrane region" description="Helical" evidence="12">
    <location>
        <begin position="399"/>
        <end position="419"/>
    </location>
</feature>
<accession>N8ZL83</accession>
<evidence type="ECO:0000256" key="8">
    <source>
        <dbReference type="ARBA" id="ARBA00022958"/>
    </source>
</evidence>
<keyword evidence="10 12" id="KW-0406">Ion transport</keyword>
<keyword evidence="9 12" id="KW-1133">Transmembrane helix</keyword>
<comment type="caution">
    <text evidence="15">The sequence shown here is derived from an EMBL/GenBank/DDBJ whole genome shotgun (WGS) entry which is preliminary data.</text>
</comment>
<sequence>MQSTAKKAALPAITLAALGVVFGDIGTSPLYALRQCFLEAHIAITETTVLGILSLIFWCLMLTISFKYVTIIMRADNNGEGGIMSLLALNLRSTRIADNKKIFLIAIGFIGASLFFGDGIITPAISVLSAIEGLSIATPMFNKWIMPLAIGILTALFLIQRHGTGTMGKFFGPITLTWFISIGLIGIHSISQTPYVLTMISPHWAINFIFHQPLVAFFTMGAVILTVTGGEALYADMGHFGRLPIRMAWFFIVLPCLVLNYAGQGALLLRNPNAIENPFFLLVPQWALYPVIALATMAAVIASQAVISGVFSMANQAIQLRYLPRLTVHHTSDVEQGQIYIPFINWILYVSILLLILIFQTSANLANAYGVAVTMTMLCDTILITFLAYGFWRWKKWKVALFAIPFLLIDLIFIASTSLKIFSGGWVPMLIGVIVFTVLMTWRTGREIVFNRLEKDALPLELFIKSVSLSDETIFVPGEAIFLTGTPNMVPHAMLHNIKHNKVLHERNILVTVITRDVPFVPDQERVRVEVLDDRFQRIFVYYGFKDQPNIPQALELAYKQLSQDFDMMQMSFFISRDRLIHTVGDGMSPWREKLFISMQRNTSPVSDFYQIPPNRVVEMGSQIEI</sequence>
<comment type="subcellular location">
    <subcellularLocation>
        <location evidence="12">Cell membrane</location>
        <topology evidence="12">Multi-pass membrane protein</topology>
    </subcellularLocation>
    <subcellularLocation>
        <location evidence="1">Membrane</location>
        <topology evidence="1">Multi-pass membrane protein</topology>
    </subcellularLocation>
</comment>
<evidence type="ECO:0000256" key="7">
    <source>
        <dbReference type="ARBA" id="ARBA00022847"/>
    </source>
</evidence>
<feature type="transmembrane region" description="Helical" evidence="12">
    <location>
        <begin position="247"/>
        <end position="267"/>
    </location>
</feature>
<dbReference type="OrthoDB" id="9805577at2"/>
<dbReference type="InterPro" id="IPR053951">
    <property type="entry name" value="K_trans_N"/>
</dbReference>
<dbReference type="HOGENOM" id="CLU_008142_4_2_6"/>